<keyword evidence="2" id="KW-0472">Membrane</keyword>
<keyword evidence="2" id="KW-0812">Transmembrane</keyword>
<gene>
    <name evidence="3" type="ORF">LTR62_004944</name>
</gene>
<dbReference type="Proteomes" id="UP001310890">
    <property type="component" value="Unassembled WGS sequence"/>
</dbReference>
<proteinExistence type="predicted"/>
<feature type="region of interest" description="Disordered" evidence="1">
    <location>
        <begin position="1063"/>
        <end position="1105"/>
    </location>
</feature>
<feature type="compositionally biased region" description="Polar residues" evidence="1">
    <location>
        <begin position="84"/>
        <end position="99"/>
    </location>
</feature>
<evidence type="ECO:0000256" key="1">
    <source>
        <dbReference type="SAM" id="MobiDB-lite"/>
    </source>
</evidence>
<feature type="region of interest" description="Disordered" evidence="1">
    <location>
        <begin position="273"/>
        <end position="299"/>
    </location>
</feature>
<protein>
    <submittedName>
        <fullName evidence="3">Uncharacterized protein</fullName>
    </submittedName>
</protein>
<accession>A0AAN7YK54</accession>
<reference evidence="3" key="1">
    <citation type="submission" date="2023-08" db="EMBL/GenBank/DDBJ databases">
        <title>Black Yeasts Isolated from many extreme environments.</title>
        <authorList>
            <person name="Coleine C."/>
            <person name="Stajich J.E."/>
            <person name="Selbmann L."/>
        </authorList>
    </citation>
    <scope>NUCLEOTIDE SEQUENCE</scope>
    <source>
        <strain evidence="3">CCFEE 5401</strain>
    </source>
</reference>
<keyword evidence="2" id="KW-1133">Transmembrane helix</keyword>
<feature type="compositionally biased region" description="Polar residues" evidence="1">
    <location>
        <begin position="281"/>
        <end position="292"/>
    </location>
</feature>
<evidence type="ECO:0000256" key="2">
    <source>
        <dbReference type="SAM" id="Phobius"/>
    </source>
</evidence>
<sequence length="1105" mass="118860">MPDAPYAGIHQMSSRSGISRPGLAVDTSFARHKATVPEQVYPRQPGKRELTFVSIADEKAAKTGTKGSLRARWEHGLALLPSAVRSTSQTTPDTKNVATRPSFDRTIPTSTTPSAVHAIAESTKSVAVHKRIRGLRPSPFDLTRDVSPSDRAITIGLALPCRSMSEHTITTQATLRPQVAELCQTPTIVITPAKEEFDLPDHTLYARRDHRASSTYSRYTNDGLRRGDTPPVPPLPLFVGGKGLENSAQKHEMLTSDKSRDTTISVRTVFEEDEHLHHGPSSAQTLASQSHVPTPRRSRGWWNVITSPFSAGSRHNPAFWRSPSAFSEDDDQRSILADASNMSTVDSHAGVIFVNRAPGDDELRSAVPLATTGPRPNVPKRCGTAPGALDASGAAINIYRVPSQGLAAAYYDTSRHFPSLNVDGGAANIMRGSMVGWSPSQSVAHPEDVCDRELPIHDSGAVGKNGVRGIEAADSHSALSDGPNPFADEEEHEINIAPARPLLSSGAERNILSTPSEAELQGAGSSRPAAQREMTDVTLAAHFSPLSPTPVLENAHVATYMGPRSTHGELRQLELTPARSASPVHYSPVNQTAELLYPGLQDRTVAMSEPKTFMRPAIHTRNDSASSLGLGITDGEKELYPAPRAYIERARLGTDRFGQLTIQDSEKRGPYIPWYRRFFWLLAAMAGVLLLMLVMLLVMLIPQSHNDMAVQASWMNLTGFPALPTGIATSVQPALAKDVSGCVQPESLWSCSAPPDQHNTQSPPNFRFEIRFRNGTLPSNEAQLAKRSSNAALAGQQIPRRDGLADSRYTPVPATPSQADQSFIGQYVDNNTAPFSGEKTPFYLSLLDPSALSAPSGPTVGRRQEGSPYPYPNLQASNTTTNVSTSSTAPAHIPKPHLNANGQPTDPVLYPYVQAQPLHLFNRGTLNEHYGFYNYFDRTLFISTPSNRSLPNTGTGLPSGGEGAEGNVPLSNATAVCTWSQTRLHIQIWTRNGSLAALADPIPLNGLPARNSTANESAAPGSFPYPVTVTVDRHSGPGSSREKEGVGCYGLDAEKRVEEGTGMWVDEGSGVGSVKSRVRRGGSEQGNGGGDGGEGGCTCQWRNWT</sequence>
<name>A0AAN7YK54_9PEZI</name>
<dbReference type="EMBL" id="JAVRRL010000004">
    <property type="protein sequence ID" value="KAK5117522.1"/>
    <property type="molecule type" value="Genomic_DNA"/>
</dbReference>
<feature type="transmembrane region" description="Helical" evidence="2">
    <location>
        <begin position="678"/>
        <end position="701"/>
    </location>
</feature>
<feature type="compositionally biased region" description="Gly residues" evidence="1">
    <location>
        <begin position="1083"/>
        <end position="1096"/>
    </location>
</feature>
<feature type="region of interest" description="Disordered" evidence="1">
    <location>
        <begin position="84"/>
        <end position="111"/>
    </location>
</feature>
<evidence type="ECO:0000313" key="4">
    <source>
        <dbReference type="Proteomes" id="UP001310890"/>
    </source>
</evidence>
<organism evidence="3 4">
    <name type="scientific">Meristemomyces frigidus</name>
    <dbReference type="NCBI Taxonomy" id="1508187"/>
    <lineage>
        <taxon>Eukaryota</taxon>
        <taxon>Fungi</taxon>
        <taxon>Dikarya</taxon>
        <taxon>Ascomycota</taxon>
        <taxon>Pezizomycotina</taxon>
        <taxon>Dothideomycetes</taxon>
        <taxon>Dothideomycetidae</taxon>
        <taxon>Mycosphaerellales</taxon>
        <taxon>Teratosphaeriaceae</taxon>
        <taxon>Meristemomyces</taxon>
    </lineage>
</organism>
<evidence type="ECO:0000313" key="3">
    <source>
        <dbReference type="EMBL" id="KAK5117522.1"/>
    </source>
</evidence>
<comment type="caution">
    <text evidence="3">The sequence shown here is derived from an EMBL/GenBank/DDBJ whole genome shotgun (WGS) entry which is preliminary data.</text>
</comment>
<feature type="region of interest" description="Disordered" evidence="1">
    <location>
        <begin position="1"/>
        <end position="20"/>
    </location>
</feature>
<feature type="region of interest" description="Disordered" evidence="1">
    <location>
        <begin position="787"/>
        <end position="818"/>
    </location>
</feature>
<dbReference type="AlphaFoldDB" id="A0AAN7YK54"/>